<evidence type="ECO:0000256" key="1">
    <source>
        <dbReference type="SAM" id="Phobius"/>
    </source>
</evidence>
<keyword evidence="3" id="KW-1185">Reference proteome</keyword>
<feature type="transmembrane region" description="Helical" evidence="1">
    <location>
        <begin position="6"/>
        <end position="26"/>
    </location>
</feature>
<accession>A0ABR9EBR8</accession>
<evidence type="ECO:0008006" key="4">
    <source>
        <dbReference type="Google" id="ProtNLM"/>
    </source>
</evidence>
<protein>
    <recommendedName>
        <fullName evidence="4">DUF2834 domain-containing protein</fullName>
    </recommendedName>
</protein>
<name>A0ABR9EBR8_9GAMM</name>
<evidence type="ECO:0000313" key="2">
    <source>
        <dbReference type="EMBL" id="MBE0368410.1"/>
    </source>
</evidence>
<evidence type="ECO:0000313" key="3">
    <source>
        <dbReference type="Proteomes" id="UP000615755"/>
    </source>
</evidence>
<dbReference type="InterPro" id="IPR021362">
    <property type="entry name" value="DUF2834"/>
</dbReference>
<feature type="transmembrane region" description="Helical" evidence="1">
    <location>
        <begin position="38"/>
        <end position="63"/>
    </location>
</feature>
<dbReference type="Proteomes" id="UP000615755">
    <property type="component" value="Unassembled WGS sequence"/>
</dbReference>
<keyword evidence="1" id="KW-0472">Membrane</keyword>
<gene>
    <name evidence="2" type="ORF">PAUR_a2002</name>
</gene>
<dbReference type="Pfam" id="PF11196">
    <property type="entry name" value="DUF2834"/>
    <property type="match status" value="1"/>
</dbReference>
<keyword evidence="1" id="KW-1133">Transmembrane helix</keyword>
<reference evidence="2 3" key="1">
    <citation type="submission" date="2015-03" db="EMBL/GenBank/DDBJ databases">
        <title>Genome sequence of Pseudoalteromonas aurantia.</title>
        <authorList>
            <person name="Xie B.-B."/>
            <person name="Rong J.-C."/>
            <person name="Qin Q.-L."/>
            <person name="Zhang Y.-Z."/>
        </authorList>
    </citation>
    <scope>NUCLEOTIDE SEQUENCE [LARGE SCALE GENOMIC DNA]</scope>
    <source>
        <strain evidence="2 3">208</strain>
    </source>
</reference>
<proteinExistence type="predicted"/>
<feature type="transmembrane region" description="Helical" evidence="1">
    <location>
        <begin position="75"/>
        <end position="96"/>
    </location>
</feature>
<sequence length="103" mass="11615">MKNLYLILAILGGIIPYLFFFQFIQLEGVNIPLFIESLFVNGAAAGFSVDLLISSFVFWFFMFQESKVSSNPKPYLYVIINLTIGLSCALPAYLYAKARVKNT</sequence>
<organism evidence="2 3">
    <name type="scientific">Pseudoalteromonas aurantia 208</name>
    <dbReference type="NCBI Taxonomy" id="1314867"/>
    <lineage>
        <taxon>Bacteria</taxon>
        <taxon>Pseudomonadati</taxon>
        <taxon>Pseudomonadota</taxon>
        <taxon>Gammaproteobacteria</taxon>
        <taxon>Alteromonadales</taxon>
        <taxon>Pseudoalteromonadaceae</taxon>
        <taxon>Pseudoalteromonas</taxon>
    </lineage>
</organism>
<dbReference type="RefSeq" id="WP_192507695.1">
    <property type="nucleotide sequence ID" value="NZ_AQGV01000012.1"/>
</dbReference>
<keyword evidence="1" id="KW-0812">Transmembrane</keyword>
<dbReference type="EMBL" id="AQGV01000012">
    <property type="protein sequence ID" value="MBE0368410.1"/>
    <property type="molecule type" value="Genomic_DNA"/>
</dbReference>
<comment type="caution">
    <text evidence="2">The sequence shown here is derived from an EMBL/GenBank/DDBJ whole genome shotgun (WGS) entry which is preliminary data.</text>
</comment>